<reference evidence="1 2" key="1">
    <citation type="submission" date="2024-11" db="EMBL/GenBank/DDBJ databases">
        <title>A near-complete genome assembly of Cinchona calisaya.</title>
        <authorList>
            <person name="Lian D.C."/>
            <person name="Zhao X.W."/>
            <person name="Wei L."/>
        </authorList>
    </citation>
    <scope>NUCLEOTIDE SEQUENCE [LARGE SCALE GENOMIC DNA]</scope>
    <source>
        <tissue evidence="1">Nenye</tissue>
    </source>
</reference>
<organism evidence="1 2">
    <name type="scientific">Cinchona calisaya</name>
    <dbReference type="NCBI Taxonomy" id="153742"/>
    <lineage>
        <taxon>Eukaryota</taxon>
        <taxon>Viridiplantae</taxon>
        <taxon>Streptophyta</taxon>
        <taxon>Embryophyta</taxon>
        <taxon>Tracheophyta</taxon>
        <taxon>Spermatophyta</taxon>
        <taxon>Magnoliopsida</taxon>
        <taxon>eudicotyledons</taxon>
        <taxon>Gunneridae</taxon>
        <taxon>Pentapetalae</taxon>
        <taxon>asterids</taxon>
        <taxon>lamiids</taxon>
        <taxon>Gentianales</taxon>
        <taxon>Rubiaceae</taxon>
        <taxon>Cinchonoideae</taxon>
        <taxon>Cinchoneae</taxon>
        <taxon>Cinchona</taxon>
    </lineage>
</organism>
<dbReference type="EMBL" id="JBJUIK010000007">
    <property type="protein sequence ID" value="KAL3524447.1"/>
    <property type="molecule type" value="Genomic_DNA"/>
</dbReference>
<sequence>MVFNMKWHQNIGMSHPWKAKGCMKLKAFLLYSPQVVEVEIPQLLSIKFASVTFEGSSESSDQIEVSAKKRISLA</sequence>
<dbReference type="AlphaFoldDB" id="A0ABD3A1Z5"/>
<dbReference type="Proteomes" id="UP001630127">
    <property type="component" value="Unassembled WGS sequence"/>
</dbReference>
<evidence type="ECO:0000313" key="2">
    <source>
        <dbReference type="Proteomes" id="UP001630127"/>
    </source>
</evidence>
<gene>
    <name evidence="1" type="ORF">ACH5RR_017281</name>
</gene>
<proteinExistence type="predicted"/>
<comment type="caution">
    <text evidence="1">The sequence shown here is derived from an EMBL/GenBank/DDBJ whole genome shotgun (WGS) entry which is preliminary data.</text>
</comment>
<protein>
    <submittedName>
        <fullName evidence="1">Uncharacterized protein</fullName>
    </submittedName>
</protein>
<name>A0ABD3A1Z5_9GENT</name>
<accession>A0ABD3A1Z5</accession>
<keyword evidence="2" id="KW-1185">Reference proteome</keyword>
<evidence type="ECO:0000313" key="1">
    <source>
        <dbReference type="EMBL" id="KAL3524447.1"/>
    </source>
</evidence>